<evidence type="ECO:0000313" key="1">
    <source>
        <dbReference type="EMBL" id="GAU09828.1"/>
    </source>
</evidence>
<dbReference type="OrthoDB" id="5472081at2"/>
<sequence>MAQVRVDVAEKCLAIPQWFFFTKKVPLSDVHKELKIDSSSGKHIYTLKLTGNFGEQDVTFNDYEGYADFVYSFEKAMMTS</sequence>
<dbReference type="STRING" id="1592317.DPF_2563"/>
<dbReference type="EMBL" id="BDFE01000020">
    <property type="protein sequence ID" value="GAU09828.1"/>
    <property type="molecule type" value="Genomic_DNA"/>
</dbReference>
<organism evidence="1 2">
    <name type="scientific">Desulfoplanes formicivorans</name>
    <dbReference type="NCBI Taxonomy" id="1592317"/>
    <lineage>
        <taxon>Bacteria</taxon>
        <taxon>Pseudomonadati</taxon>
        <taxon>Thermodesulfobacteriota</taxon>
        <taxon>Desulfovibrionia</taxon>
        <taxon>Desulfovibrionales</taxon>
        <taxon>Desulfoplanaceae</taxon>
        <taxon>Desulfoplanes</taxon>
    </lineage>
</organism>
<reference evidence="2" key="1">
    <citation type="submission" date="2016-06" db="EMBL/GenBank/DDBJ databases">
        <title>Draft genome sequence of Desulfoplanes formicivorans strain Pf12B.</title>
        <authorList>
            <person name="Watanabe M."/>
            <person name="Kojima H."/>
            <person name="Fukui M."/>
        </authorList>
    </citation>
    <scope>NUCLEOTIDE SEQUENCE [LARGE SCALE GENOMIC DNA]</scope>
    <source>
        <strain evidence="2">Pf12B</strain>
    </source>
</reference>
<dbReference type="Proteomes" id="UP000095200">
    <property type="component" value="Unassembled WGS sequence"/>
</dbReference>
<protein>
    <submittedName>
        <fullName evidence="1">Uncharacterized protein</fullName>
    </submittedName>
</protein>
<keyword evidence="2" id="KW-1185">Reference proteome</keyword>
<dbReference type="AlphaFoldDB" id="A0A194AKI7"/>
<gene>
    <name evidence="1" type="ORF">DPF_2563</name>
</gene>
<accession>A0A194AKI7</accession>
<comment type="caution">
    <text evidence="1">The sequence shown here is derived from an EMBL/GenBank/DDBJ whole genome shotgun (WGS) entry which is preliminary data.</text>
</comment>
<evidence type="ECO:0000313" key="2">
    <source>
        <dbReference type="Proteomes" id="UP000095200"/>
    </source>
</evidence>
<name>A0A194AKI7_9BACT</name>
<dbReference type="RefSeq" id="WP_069860060.1">
    <property type="nucleotide sequence ID" value="NZ_BDFE01000020.1"/>
</dbReference>
<proteinExistence type="predicted"/>